<dbReference type="PANTHER" id="PTHR47628:SF1">
    <property type="entry name" value="ALIPHATIC AMIDASE EXPRESSION-REGULATING PROTEIN"/>
    <property type="match status" value="1"/>
</dbReference>
<feature type="domain" description="Leucine-binding protein" evidence="4">
    <location>
        <begin position="47"/>
        <end position="382"/>
    </location>
</feature>
<comment type="caution">
    <text evidence="5">The sequence shown here is derived from an EMBL/GenBank/DDBJ whole genome shotgun (WGS) entry which is preliminary data.</text>
</comment>
<keyword evidence="6" id="KW-1185">Reference proteome</keyword>
<name>A0A7K3M911_9ACTN</name>
<sequence length="392" mass="42785">MSSSLQHHDDVSWRPEPGDVPTDHSVYRAPILRIRPSEHPRSRSTAVNVGLVIPMHGPAGIFGLSCIACSVLAGEEINAEGGLLGREVRLVPIDGAGNPEVVAGRVVELVRDGQVDAITGWHLSHVRRALAAHLHGEVPYVYSSLYEGGEHAPGVFMAGETPDQQIAPAMAWLAREMGVRRWAVVGDDYLWPRGSASAVRRFVGDFGLQLTDEIFVPLGQHNFDRVISRLRSGSAQGVLMLLVGQDAVHFNRAFAETDLDERLVRLSPLMDENMLLASGPEAGRQLYSAAGYFGALATEDALDLLGRYVRRFGPDAPVLNSMGESCYEALRLLATLVRQARSLDVRSMSHTAESPVGYHGPRGSVHLRDHHLMQRVYLARADGTVYDVVTQL</sequence>
<feature type="region of interest" description="Disordered" evidence="3">
    <location>
        <begin position="1"/>
        <end position="22"/>
    </location>
</feature>
<proteinExistence type="inferred from homology"/>
<protein>
    <submittedName>
        <fullName evidence="5">ABC transporter substrate-binding protein</fullName>
    </submittedName>
</protein>
<accession>A0A7K3M911</accession>
<dbReference type="PANTHER" id="PTHR47628">
    <property type="match status" value="1"/>
</dbReference>
<keyword evidence="2" id="KW-0732">Signal</keyword>
<evidence type="ECO:0000256" key="3">
    <source>
        <dbReference type="SAM" id="MobiDB-lite"/>
    </source>
</evidence>
<dbReference type="InterPro" id="IPR028081">
    <property type="entry name" value="Leu-bd"/>
</dbReference>
<dbReference type="EMBL" id="WLZY01000008">
    <property type="protein sequence ID" value="NDL59690.1"/>
    <property type="molecule type" value="Genomic_DNA"/>
</dbReference>
<evidence type="ECO:0000259" key="4">
    <source>
        <dbReference type="Pfam" id="PF13458"/>
    </source>
</evidence>
<dbReference type="CDD" id="cd06358">
    <property type="entry name" value="PBP1_NHase"/>
    <property type="match status" value="1"/>
</dbReference>
<dbReference type="Gene3D" id="3.40.50.2300">
    <property type="match status" value="2"/>
</dbReference>
<dbReference type="RefSeq" id="WP_162452561.1">
    <property type="nucleotide sequence ID" value="NZ_WLZY01000008.1"/>
</dbReference>
<evidence type="ECO:0000256" key="2">
    <source>
        <dbReference type="ARBA" id="ARBA00022729"/>
    </source>
</evidence>
<reference evidence="5 6" key="1">
    <citation type="submission" date="2019-11" db="EMBL/GenBank/DDBJ databases">
        <authorList>
            <person name="Li X.-J."/>
            <person name="Feng X.-M."/>
        </authorList>
    </citation>
    <scope>NUCLEOTIDE SEQUENCE [LARGE SCALE GENOMIC DNA]</scope>
    <source>
        <strain evidence="5 6">XMNu-373</strain>
    </source>
</reference>
<dbReference type="SUPFAM" id="SSF53822">
    <property type="entry name" value="Periplasmic binding protein-like I"/>
    <property type="match status" value="1"/>
</dbReference>
<comment type="similarity">
    <text evidence="1">Belongs to the leucine-binding protein family.</text>
</comment>
<evidence type="ECO:0000256" key="1">
    <source>
        <dbReference type="ARBA" id="ARBA00010062"/>
    </source>
</evidence>
<dbReference type="InterPro" id="IPR028082">
    <property type="entry name" value="Peripla_BP_I"/>
</dbReference>
<evidence type="ECO:0000313" key="5">
    <source>
        <dbReference type="EMBL" id="NDL59690.1"/>
    </source>
</evidence>
<gene>
    <name evidence="5" type="ORF">F7O44_21700</name>
</gene>
<organism evidence="5 6">
    <name type="scientific">Phytoactinopolyspora mesophila</name>
    <dbReference type="NCBI Taxonomy" id="2650750"/>
    <lineage>
        <taxon>Bacteria</taxon>
        <taxon>Bacillati</taxon>
        <taxon>Actinomycetota</taxon>
        <taxon>Actinomycetes</taxon>
        <taxon>Jiangellales</taxon>
        <taxon>Jiangellaceae</taxon>
        <taxon>Phytoactinopolyspora</taxon>
    </lineage>
</organism>
<evidence type="ECO:0000313" key="6">
    <source>
        <dbReference type="Proteomes" id="UP000460435"/>
    </source>
</evidence>
<dbReference type="Pfam" id="PF13458">
    <property type="entry name" value="Peripla_BP_6"/>
    <property type="match status" value="1"/>
</dbReference>
<dbReference type="AlphaFoldDB" id="A0A7K3M911"/>
<dbReference type="Proteomes" id="UP000460435">
    <property type="component" value="Unassembled WGS sequence"/>
</dbReference>